<name>A0A0K1NM23_9BACT</name>
<dbReference type="InterPro" id="IPR036104">
    <property type="entry name" value="BFN_sf"/>
</dbReference>
<dbReference type="STRING" id="1236517.ADJ77_09680"/>
<evidence type="ECO:0000313" key="5">
    <source>
        <dbReference type="Proteomes" id="UP000682005"/>
    </source>
</evidence>
<evidence type="ECO:0000313" key="2">
    <source>
        <dbReference type="EMBL" id="AKU70085.1"/>
    </source>
</evidence>
<accession>A0A0K1NM23</accession>
<gene>
    <name evidence="2" type="ORF">ADJ77_09680</name>
    <name evidence="3" type="ORF">J5A51_05505</name>
</gene>
<dbReference type="EMBL" id="CP012075">
    <property type="protein sequence ID" value="AKU70085.1"/>
    <property type="molecule type" value="Genomic_DNA"/>
</dbReference>
<dbReference type="RefSeq" id="WP_025078310.1">
    <property type="nucleotide sequence ID" value="NZ_BAKO01000012.1"/>
</dbReference>
<dbReference type="Proteomes" id="UP000682005">
    <property type="component" value="Chromosome 2"/>
</dbReference>
<sequence>MSKVQLIYVGISQIVGGPELGLLILSNLSHTRQIAIVCDSRMEYELGLRTGDKSITERLLPEVLCNVNPLMTSEHYEILFNSIIDGQYKALLVNKDDLSLMPIRASDAVLLAHVAKLNIFMEEHLFNRQSVDNSTGKNKIALPVNALSLEMLRHALEKAIEDENYELASMLRDEMKNRGKEP</sequence>
<keyword evidence="5" id="KW-1185">Reference proteome</keyword>
<dbReference type="KEGG" id="pfus:ADJ77_09680"/>
<dbReference type="PROSITE" id="PS51658">
    <property type="entry name" value="BFN"/>
    <property type="match status" value="1"/>
</dbReference>
<organism evidence="2 4">
    <name type="scientific">Prevotella fusca JCM 17724</name>
    <dbReference type="NCBI Taxonomy" id="1236517"/>
    <lineage>
        <taxon>Bacteria</taxon>
        <taxon>Pseudomonadati</taxon>
        <taxon>Bacteroidota</taxon>
        <taxon>Bacteroidia</taxon>
        <taxon>Bacteroidales</taxon>
        <taxon>Prevotellaceae</taxon>
        <taxon>Prevotella</taxon>
    </lineage>
</organism>
<dbReference type="AlphaFoldDB" id="A0A0K1NM23"/>
<dbReference type="EMBL" id="CP072369">
    <property type="protein sequence ID" value="QUB85694.1"/>
    <property type="molecule type" value="Genomic_DNA"/>
</dbReference>
<reference evidence="2 4" key="1">
    <citation type="submission" date="2015-07" db="EMBL/GenBank/DDBJ databases">
        <authorList>
            <person name="Noorani M."/>
        </authorList>
    </citation>
    <scope>NUCLEOTIDE SEQUENCE [LARGE SCALE GENOMIC DNA]</scope>
    <source>
        <strain evidence="2 4">W1435</strain>
    </source>
</reference>
<evidence type="ECO:0000313" key="3">
    <source>
        <dbReference type="EMBL" id="QUB85694.1"/>
    </source>
</evidence>
<dbReference type="InterPro" id="IPR003729">
    <property type="entry name" value="Bi_nuclease_dom"/>
</dbReference>
<dbReference type="Gene3D" id="3.10.690.10">
    <property type="entry name" value="Bifunctional nuclease domain"/>
    <property type="match status" value="1"/>
</dbReference>
<reference evidence="3 5" key="2">
    <citation type="submission" date="2021-03" db="EMBL/GenBank/DDBJ databases">
        <title>Human Oral Microbial Genomes.</title>
        <authorList>
            <person name="Johnston C.D."/>
            <person name="Chen T."/>
            <person name="Dewhirst F.E."/>
        </authorList>
    </citation>
    <scope>NUCLEOTIDE SEQUENCE [LARGE SCALE GENOMIC DNA]</scope>
    <source>
        <strain evidence="3 5">W1435</strain>
    </source>
</reference>
<feature type="domain" description="BFN" evidence="1">
    <location>
        <begin position="3"/>
        <end position="133"/>
    </location>
</feature>
<evidence type="ECO:0000313" key="4">
    <source>
        <dbReference type="Proteomes" id="UP000060345"/>
    </source>
</evidence>
<dbReference type="Proteomes" id="UP000060345">
    <property type="component" value="Chromosome 2"/>
</dbReference>
<dbReference type="Pfam" id="PF02577">
    <property type="entry name" value="BFN_dom"/>
    <property type="match status" value="1"/>
</dbReference>
<protein>
    <submittedName>
        <fullName evidence="3">Bifunctional nuclease family protein</fullName>
    </submittedName>
    <submittedName>
        <fullName evidence="2">Excinuclease ABC subunit B</fullName>
    </submittedName>
</protein>
<proteinExistence type="predicted"/>
<dbReference type="GO" id="GO:0004518">
    <property type="term" value="F:nuclease activity"/>
    <property type="evidence" value="ECO:0007669"/>
    <property type="project" value="InterPro"/>
</dbReference>
<dbReference type="SUPFAM" id="SSF103256">
    <property type="entry name" value="Hypothetical protein TM0160"/>
    <property type="match status" value="1"/>
</dbReference>
<dbReference type="OrthoDB" id="9788698at2"/>
<evidence type="ECO:0000259" key="1">
    <source>
        <dbReference type="PROSITE" id="PS51658"/>
    </source>
</evidence>